<dbReference type="Pfam" id="PF10082">
    <property type="entry name" value="BBP2_2"/>
    <property type="match status" value="1"/>
</dbReference>
<name>A0ABX8ADI9_9BRAD</name>
<keyword evidence="1" id="KW-0732">Signal</keyword>
<dbReference type="EMBL" id="CP036498">
    <property type="protein sequence ID" value="QUS41757.1"/>
    <property type="molecule type" value="Genomic_DNA"/>
</dbReference>
<evidence type="ECO:0000313" key="2">
    <source>
        <dbReference type="EMBL" id="QUS41757.1"/>
    </source>
</evidence>
<feature type="signal peptide" evidence="1">
    <location>
        <begin position="1"/>
        <end position="19"/>
    </location>
</feature>
<dbReference type="SUPFAM" id="SSF56935">
    <property type="entry name" value="Porins"/>
    <property type="match status" value="1"/>
</dbReference>
<proteinExistence type="predicted"/>
<dbReference type="Proteomes" id="UP000682843">
    <property type="component" value="Chromosome"/>
</dbReference>
<evidence type="ECO:0000256" key="1">
    <source>
        <dbReference type="SAM" id="SignalP"/>
    </source>
</evidence>
<reference evidence="2 3" key="1">
    <citation type="submission" date="2019-02" db="EMBL/GenBank/DDBJ databases">
        <title>Emended description of the genus Rhodopseudomonas and description of Rhodopseudomonas albus sp. nov., a non-phototrophic, heavy-metal-tolerant bacterium isolated from garden soil.</title>
        <authorList>
            <person name="Bao Z."/>
            <person name="Cao W.W."/>
            <person name="Sato Y."/>
            <person name="Nishizawa T."/>
            <person name="Zhao J."/>
            <person name="Guo Y."/>
            <person name="Ohta H."/>
        </authorList>
    </citation>
    <scope>NUCLEOTIDE SEQUENCE [LARGE SCALE GENOMIC DNA]</scope>
    <source>
        <strain evidence="2 3">SK50-23</strain>
    </source>
</reference>
<accession>A0ABX8ADI9</accession>
<organism evidence="2 3">
    <name type="scientific">Tardiphaga alba</name>
    <dbReference type="NCBI Taxonomy" id="340268"/>
    <lineage>
        <taxon>Bacteria</taxon>
        <taxon>Pseudomonadati</taxon>
        <taxon>Pseudomonadota</taxon>
        <taxon>Alphaproteobacteria</taxon>
        <taxon>Hyphomicrobiales</taxon>
        <taxon>Nitrobacteraceae</taxon>
        <taxon>Tardiphaga</taxon>
    </lineage>
</organism>
<keyword evidence="3" id="KW-1185">Reference proteome</keyword>
<dbReference type="InterPro" id="IPR018759">
    <property type="entry name" value="BBP2_2"/>
</dbReference>
<dbReference type="RefSeq" id="WP_211910398.1">
    <property type="nucleotide sequence ID" value="NZ_CP036498.1"/>
</dbReference>
<evidence type="ECO:0000313" key="3">
    <source>
        <dbReference type="Proteomes" id="UP000682843"/>
    </source>
</evidence>
<gene>
    <name evidence="2" type="ORF">RPMA_25065</name>
</gene>
<sequence length="477" mass="50550">MRTASLVLLSAVSITPAFAQGIDTTGTLGLRGSDTSLVVRGRQQPNMQPSAPSRPVADDASLTDTIAPSAPYKGHEFADGTLRLGITAATMYDDNVFAGRTLRPSDTVFIGRPEFSWVKQGSGYGVGIDGYLEARQYVKFESENQLNGSVGGSFTLMPDNDTQVIGNARYIHAHLERGTSETIGPGDILLSTAFDRPISYDQGVGSLALNKRFDRWWTSVGAAGSVVAYKDPTIGDLNIDLSYAEGTIAVVNGRLGYVVAPQTSVFVEAAGNTRDWKVGIFDSTGYRTTGGVLFEQGPNARLKGEVWAGYMNQSYNGISFQNVSSWTYGASLAFLFTDQLTGTIEGRREAKEAALSLGLIGPTTIGANAAVCSAGASCVSAIQSSVSGRLDYKLLPNLVVGAGASFVVDDYLGEAAGGRVDRTISPLASVKYFPSDQLAFGFDYRRVNYDPSGGSAAGVSALSYYRNLYLVSANGKF</sequence>
<feature type="chain" id="PRO_5046563038" evidence="1">
    <location>
        <begin position="20"/>
        <end position="477"/>
    </location>
</feature>
<protein>
    <submittedName>
        <fullName evidence="2">Uncharacterized protein</fullName>
    </submittedName>
</protein>